<dbReference type="Pfam" id="PF01914">
    <property type="entry name" value="MarC"/>
    <property type="match status" value="1"/>
</dbReference>
<evidence type="ECO:0000256" key="2">
    <source>
        <dbReference type="ARBA" id="ARBA00009784"/>
    </source>
</evidence>
<keyword evidence="3" id="KW-1003">Cell membrane</keyword>
<dbReference type="GO" id="GO:0005886">
    <property type="term" value="C:plasma membrane"/>
    <property type="evidence" value="ECO:0007669"/>
    <property type="project" value="UniProtKB-SubCell"/>
</dbReference>
<dbReference type="AlphaFoldDB" id="A0A1V0N1S7"/>
<keyword evidence="6 7" id="KW-0472">Membrane</keyword>
<keyword evidence="9" id="KW-1185">Reference proteome</keyword>
<evidence type="ECO:0000256" key="5">
    <source>
        <dbReference type="ARBA" id="ARBA00022989"/>
    </source>
</evidence>
<feature type="transmembrane region" description="Helical" evidence="7">
    <location>
        <begin position="144"/>
        <end position="165"/>
    </location>
</feature>
<keyword evidence="4 7" id="KW-0812">Transmembrane</keyword>
<comment type="caution">
    <text evidence="7">Lacks conserved residue(s) required for the propagation of feature annotation.</text>
</comment>
<protein>
    <recommendedName>
        <fullName evidence="7">UPF0056 membrane protein</fullName>
    </recommendedName>
</protein>
<dbReference type="KEGG" id="fai:FAD_0126"/>
<evidence type="ECO:0000256" key="1">
    <source>
        <dbReference type="ARBA" id="ARBA00004651"/>
    </source>
</evidence>
<dbReference type="EMBL" id="CP015363">
    <property type="protein sequence ID" value="ARD84057.1"/>
    <property type="molecule type" value="Genomic_DNA"/>
</dbReference>
<proteinExistence type="inferred from homology"/>
<comment type="similarity">
    <text evidence="2 7">Belongs to the UPF0056 (MarC) family.</text>
</comment>
<dbReference type="Proteomes" id="UP000192050">
    <property type="component" value="Chromosome"/>
</dbReference>
<keyword evidence="5 7" id="KW-1133">Transmembrane helix</keyword>
<evidence type="ECO:0000256" key="6">
    <source>
        <dbReference type="ARBA" id="ARBA00023136"/>
    </source>
</evidence>
<accession>A0A1V0N1S7</accession>
<evidence type="ECO:0000256" key="4">
    <source>
        <dbReference type="ARBA" id="ARBA00022692"/>
    </source>
</evidence>
<dbReference type="PANTHER" id="PTHR33508">
    <property type="entry name" value="UPF0056 MEMBRANE PROTEIN YHCE"/>
    <property type="match status" value="1"/>
</dbReference>
<sequence length="209" mass="22763">MAILLLFITVFVALFAIMNPIGAVPILITLTDGYSLKERKEVIRRSVYMASGMVFGFMFLGVYIFDILGISIYDFEIAGGILLFKVGFDMLQGKTSTTKITNAEQQDSADREGIAIAPIGTPLLAGPGTITTAIIYFNRAGIDIFSRLMVVLAVILVLILAFIILRYSLPIFQKIGKTGSIVISRIMGLLLTAIAIDLITTGIIHIFHV</sequence>
<dbReference type="PANTHER" id="PTHR33508:SF1">
    <property type="entry name" value="UPF0056 MEMBRANE PROTEIN YHCE"/>
    <property type="match status" value="1"/>
</dbReference>
<evidence type="ECO:0000256" key="3">
    <source>
        <dbReference type="ARBA" id="ARBA00022475"/>
    </source>
</evidence>
<dbReference type="RefSeq" id="WP_081141364.1">
    <property type="nucleotide sequence ID" value="NZ_CP015363.1"/>
</dbReference>
<feature type="transmembrane region" description="Helical" evidence="7">
    <location>
        <begin position="47"/>
        <end position="65"/>
    </location>
</feature>
<gene>
    <name evidence="8" type="primary">marC1</name>
    <name evidence="8" type="ORF">FAD_0126</name>
</gene>
<evidence type="ECO:0000313" key="9">
    <source>
        <dbReference type="Proteomes" id="UP000192050"/>
    </source>
</evidence>
<dbReference type="GeneID" id="31675638"/>
<reference evidence="8 9" key="1">
    <citation type="submission" date="2011-10" db="EMBL/GenBank/DDBJ databases">
        <title>Metabolic and evolutionary patterns in the extreme acidophile Ferroplasma acidiphilum.</title>
        <authorList>
            <person name="Golyshina O.V."/>
            <person name="Kozyavkin S.A."/>
            <person name="Tatusov R.L."/>
            <person name="Slesarev A.I."/>
            <person name="Golyshin P.N."/>
        </authorList>
    </citation>
    <scope>NUCLEOTIDE SEQUENCE [LARGE SCALE GENOMIC DNA]</scope>
    <source>
        <strain evidence="9">Y</strain>
    </source>
</reference>
<organism evidence="8 9">
    <name type="scientific">Ferroplasma acidiphilum</name>
    <dbReference type="NCBI Taxonomy" id="74969"/>
    <lineage>
        <taxon>Archaea</taxon>
        <taxon>Methanobacteriati</taxon>
        <taxon>Thermoplasmatota</taxon>
        <taxon>Thermoplasmata</taxon>
        <taxon>Thermoplasmatales</taxon>
        <taxon>Ferroplasmaceae</taxon>
        <taxon>Ferroplasma</taxon>
    </lineage>
</organism>
<feature type="transmembrane region" description="Helical" evidence="7">
    <location>
        <begin position="114"/>
        <end position="138"/>
    </location>
</feature>
<comment type="subcellular location">
    <subcellularLocation>
        <location evidence="1 7">Cell membrane</location>
        <topology evidence="1 7">Multi-pass membrane protein</topology>
    </subcellularLocation>
</comment>
<feature type="transmembrane region" description="Helical" evidence="7">
    <location>
        <begin position="186"/>
        <end position="207"/>
    </location>
</feature>
<dbReference type="InterPro" id="IPR002771">
    <property type="entry name" value="Multi_antbiot-R_MarC"/>
</dbReference>
<evidence type="ECO:0000313" key="8">
    <source>
        <dbReference type="EMBL" id="ARD84057.1"/>
    </source>
</evidence>
<dbReference type="OrthoDB" id="10856at2157"/>
<dbReference type="NCBIfam" id="TIGR00427">
    <property type="entry name" value="NAAT family transporter"/>
    <property type="match status" value="1"/>
</dbReference>
<evidence type="ECO:0000256" key="7">
    <source>
        <dbReference type="RuleBase" id="RU362048"/>
    </source>
</evidence>
<name>A0A1V0N1S7_9ARCH</name>